<gene>
    <name evidence="3" type="ORF">IV81_GL000513</name>
</gene>
<dbReference type="Pfam" id="PF13455">
    <property type="entry name" value="MUG113"/>
    <property type="match status" value="1"/>
</dbReference>
<feature type="domain" description="Bacteriophage T5 Orf172 DNA-binding" evidence="2">
    <location>
        <begin position="358"/>
        <end position="441"/>
    </location>
</feature>
<protein>
    <recommendedName>
        <fullName evidence="2">Bacteriophage T5 Orf172 DNA-binding domain-containing protein</fullName>
    </recommendedName>
</protein>
<dbReference type="SMART" id="SM00974">
    <property type="entry name" value="T5orf172"/>
    <property type="match status" value="1"/>
</dbReference>
<evidence type="ECO:0000313" key="3">
    <source>
        <dbReference type="EMBL" id="KRN93406.1"/>
    </source>
</evidence>
<dbReference type="AlphaFoldDB" id="A0A0R2KV76"/>
<evidence type="ECO:0000259" key="2">
    <source>
        <dbReference type="SMART" id="SM00974"/>
    </source>
</evidence>
<dbReference type="RefSeq" id="WP_057803692.1">
    <property type="nucleotide sequence ID" value="NZ_JQBX01000015.1"/>
</dbReference>
<dbReference type="InterPro" id="IPR025280">
    <property type="entry name" value="SNIPE"/>
</dbReference>
<feature type="coiled-coil region" evidence="1">
    <location>
        <begin position="73"/>
        <end position="121"/>
    </location>
</feature>
<dbReference type="PATRIC" id="fig|331679.3.peg.520"/>
<name>A0A0R2KV76_9LACO</name>
<reference evidence="3 4" key="1">
    <citation type="journal article" date="2015" name="Genome Announc.">
        <title>Expanding the biotechnology potential of lactobacilli through comparative genomics of 213 strains and associated genera.</title>
        <authorList>
            <person name="Sun Z."/>
            <person name="Harris H.M."/>
            <person name="McCann A."/>
            <person name="Guo C."/>
            <person name="Argimon S."/>
            <person name="Zhang W."/>
            <person name="Yang X."/>
            <person name="Jeffery I.B."/>
            <person name="Cooney J.C."/>
            <person name="Kagawa T.F."/>
            <person name="Liu W."/>
            <person name="Song Y."/>
            <person name="Salvetti E."/>
            <person name="Wrobel A."/>
            <person name="Rasinkangas P."/>
            <person name="Parkhill J."/>
            <person name="Rea M.C."/>
            <person name="O'Sullivan O."/>
            <person name="Ritari J."/>
            <person name="Douillard F.P."/>
            <person name="Paul Ross R."/>
            <person name="Yang R."/>
            <person name="Briner A.E."/>
            <person name="Felis G.E."/>
            <person name="de Vos W.M."/>
            <person name="Barrangou R."/>
            <person name="Klaenhammer T.R."/>
            <person name="Caufield P.W."/>
            <person name="Cui Y."/>
            <person name="Zhang H."/>
            <person name="O'Toole P.W."/>
        </authorList>
    </citation>
    <scope>NUCLEOTIDE SEQUENCE [LARGE SCALE GENOMIC DNA]</scope>
    <source>
        <strain evidence="3 4">DSM 18001</strain>
    </source>
</reference>
<dbReference type="Proteomes" id="UP000051859">
    <property type="component" value="Unassembled WGS sequence"/>
</dbReference>
<evidence type="ECO:0000313" key="4">
    <source>
        <dbReference type="Proteomes" id="UP000051859"/>
    </source>
</evidence>
<organism evidence="3 4">
    <name type="scientific">Pediococcus stilesii</name>
    <dbReference type="NCBI Taxonomy" id="331679"/>
    <lineage>
        <taxon>Bacteria</taxon>
        <taxon>Bacillati</taxon>
        <taxon>Bacillota</taxon>
        <taxon>Bacilli</taxon>
        <taxon>Lactobacillales</taxon>
        <taxon>Lactobacillaceae</taxon>
        <taxon>Pediococcus</taxon>
    </lineage>
</organism>
<dbReference type="Pfam" id="PF13250">
    <property type="entry name" value="SNIPE"/>
    <property type="match status" value="1"/>
</dbReference>
<feature type="coiled-coil region" evidence="1">
    <location>
        <begin position="209"/>
        <end position="341"/>
    </location>
</feature>
<proteinExistence type="predicted"/>
<keyword evidence="1" id="KW-0175">Coiled coil</keyword>
<dbReference type="InterPro" id="IPR018306">
    <property type="entry name" value="Phage_T5_Orf172_DNA-bd"/>
</dbReference>
<dbReference type="EMBL" id="JQBX01000015">
    <property type="protein sequence ID" value="KRN93406.1"/>
    <property type="molecule type" value="Genomic_DNA"/>
</dbReference>
<dbReference type="STRING" id="331679.IV81_GL000513"/>
<feature type="coiled-coil region" evidence="1">
    <location>
        <begin position="9"/>
        <end position="43"/>
    </location>
</feature>
<comment type="caution">
    <text evidence="3">The sequence shown here is derived from an EMBL/GenBank/DDBJ whole genome shotgun (WGS) entry which is preliminary data.</text>
</comment>
<sequence length="464" mass="54094">MGLTDIFKTKKLKDELTKLQETNTKLSNKILNLESELTTANKKAAEKLSIKEMVPFELDALIEEKHVAFLKQESTLNEQLSNLQEKIEAVNKIKRLANQEIDNLETKKASLKNEIIDLSEQIEIESFGIYKPRYEFTTSLNYKEKLDDVRKSQKKEIKNKVAFNITFPMTFNNSQAKGRTMQNKNGKQLLRTFNGECEAAISKVTYSNFDGVEKRINKSFEQLNKLNEKNGVELSYSYLELKLSELHLAFEYAEKKQQEKEELREQRQREREEKALQKEISIKRKKIDKDLSHFEKMYAELEEKLQLTQDENDQLKLKNDLEGLQQKIDSASSEKSDLDYREANATAGYVYIISNIGSFGKDVFKIGVTRRLEPMDRIDELGSASVPFKFDVHALIFSYDAYKLESELHERFAKNRINKVNSRKEYFKITIDDVKEALKKYSDVTIDFKEVPEAIEYRDSLKVN</sequence>
<evidence type="ECO:0000256" key="1">
    <source>
        <dbReference type="SAM" id="Coils"/>
    </source>
</evidence>
<accession>A0A0R2KV76</accession>
<keyword evidence="4" id="KW-1185">Reference proteome</keyword>